<evidence type="ECO:0000256" key="1">
    <source>
        <dbReference type="ARBA" id="ARBA00004141"/>
    </source>
</evidence>
<evidence type="ECO:0000256" key="3">
    <source>
        <dbReference type="ARBA" id="ARBA00022692"/>
    </source>
</evidence>
<feature type="transmembrane region" description="Helical" evidence="10">
    <location>
        <begin position="1105"/>
        <end position="1138"/>
    </location>
</feature>
<evidence type="ECO:0000256" key="5">
    <source>
        <dbReference type="ARBA" id="ARBA00022741"/>
    </source>
</evidence>
<feature type="transmembrane region" description="Helical" evidence="10">
    <location>
        <begin position="451"/>
        <end position="469"/>
    </location>
</feature>
<keyword evidence="2" id="KW-0813">Transport</keyword>
<dbReference type="SMART" id="SM00382">
    <property type="entry name" value="AAA"/>
    <property type="match status" value="2"/>
</dbReference>
<feature type="transmembrane region" description="Helical" evidence="10">
    <location>
        <begin position="1208"/>
        <end position="1229"/>
    </location>
</feature>
<dbReference type="InterPro" id="IPR003593">
    <property type="entry name" value="AAA+_ATPase"/>
</dbReference>
<dbReference type="FunFam" id="3.40.50.300:FF:000630">
    <property type="entry name" value="ATP-binding cassette (ABC) transporter, putative"/>
    <property type="match status" value="1"/>
</dbReference>
<dbReference type="InterPro" id="IPR011527">
    <property type="entry name" value="ABC1_TM_dom"/>
</dbReference>
<evidence type="ECO:0000256" key="9">
    <source>
        <dbReference type="SAM" id="MobiDB-lite"/>
    </source>
</evidence>
<feature type="transmembrane region" description="Helical" evidence="10">
    <location>
        <begin position="558"/>
        <end position="581"/>
    </location>
</feature>
<dbReference type="EMBL" id="JANBOI010000361">
    <property type="protein sequence ID" value="KAJ1731156.1"/>
    <property type="molecule type" value="Genomic_DNA"/>
</dbReference>
<feature type="domain" description="ABC transmembrane type-1" evidence="12">
    <location>
        <begin position="1023"/>
        <end position="1247"/>
    </location>
</feature>
<feature type="transmembrane region" description="Helical" evidence="10">
    <location>
        <begin position="138"/>
        <end position="162"/>
    </location>
</feature>
<evidence type="ECO:0000259" key="11">
    <source>
        <dbReference type="PROSITE" id="PS50893"/>
    </source>
</evidence>
<keyword evidence="8 10" id="KW-0472">Membrane</keyword>
<keyword evidence="4" id="KW-0677">Repeat</keyword>
<dbReference type="PANTHER" id="PTHR24223:SF356">
    <property type="entry name" value="ATP-BINDING CASSETTE TRANSPORTER ABC4"/>
    <property type="match status" value="1"/>
</dbReference>
<dbReference type="CDD" id="cd18604">
    <property type="entry name" value="ABC_6TM_VMR1_D2_like"/>
    <property type="match status" value="1"/>
</dbReference>
<dbReference type="InterPro" id="IPR027417">
    <property type="entry name" value="P-loop_NTPase"/>
</dbReference>
<evidence type="ECO:0000256" key="10">
    <source>
        <dbReference type="SAM" id="Phobius"/>
    </source>
</evidence>
<dbReference type="GO" id="GO:0016020">
    <property type="term" value="C:membrane"/>
    <property type="evidence" value="ECO:0007669"/>
    <property type="project" value="UniProtKB-SubCell"/>
</dbReference>
<evidence type="ECO:0000256" key="4">
    <source>
        <dbReference type="ARBA" id="ARBA00022737"/>
    </source>
</evidence>
<gene>
    <name evidence="13" type="ORF">LPJ61_002673</name>
</gene>
<evidence type="ECO:0000256" key="7">
    <source>
        <dbReference type="ARBA" id="ARBA00022989"/>
    </source>
</evidence>
<dbReference type="Proteomes" id="UP001143981">
    <property type="component" value="Unassembled WGS sequence"/>
</dbReference>
<evidence type="ECO:0000313" key="14">
    <source>
        <dbReference type="Proteomes" id="UP001143981"/>
    </source>
</evidence>
<dbReference type="CDD" id="cd18596">
    <property type="entry name" value="ABC_6TM_VMR1_D1_like"/>
    <property type="match status" value="1"/>
</dbReference>
<feature type="transmembrane region" description="Helical" evidence="10">
    <location>
        <begin position="102"/>
        <end position="126"/>
    </location>
</feature>
<feature type="domain" description="ABC transporter" evidence="11">
    <location>
        <begin position="661"/>
        <end position="903"/>
    </location>
</feature>
<evidence type="ECO:0000259" key="12">
    <source>
        <dbReference type="PROSITE" id="PS50929"/>
    </source>
</evidence>
<organism evidence="13 14">
    <name type="scientific">Coemansia biformis</name>
    <dbReference type="NCBI Taxonomy" id="1286918"/>
    <lineage>
        <taxon>Eukaryota</taxon>
        <taxon>Fungi</taxon>
        <taxon>Fungi incertae sedis</taxon>
        <taxon>Zoopagomycota</taxon>
        <taxon>Kickxellomycotina</taxon>
        <taxon>Kickxellomycetes</taxon>
        <taxon>Kickxellales</taxon>
        <taxon>Kickxellaceae</taxon>
        <taxon>Coemansia</taxon>
    </lineage>
</organism>
<name>A0A9W7YC17_9FUNG</name>
<dbReference type="OrthoDB" id="6500128at2759"/>
<protein>
    <recommendedName>
        <fullName evidence="15">P-loop containing nucleoside triphosphate hydrolase protein</fullName>
    </recommendedName>
</protein>
<dbReference type="GO" id="GO:0005524">
    <property type="term" value="F:ATP binding"/>
    <property type="evidence" value="ECO:0007669"/>
    <property type="project" value="UniProtKB-KW"/>
</dbReference>
<comment type="caution">
    <text evidence="13">The sequence shown here is derived from an EMBL/GenBank/DDBJ whole genome shotgun (WGS) entry which is preliminary data.</text>
</comment>
<accession>A0A9W7YC17</accession>
<dbReference type="Gene3D" id="1.20.1560.10">
    <property type="entry name" value="ABC transporter type 1, transmembrane domain"/>
    <property type="match status" value="2"/>
</dbReference>
<proteinExistence type="predicted"/>
<dbReference type="SUPFAM" id="SSF90123">
    <property type="entry name" value="ABC transporter transmembrane region"/>
    <property type="match status" value="2"/>
</dbReference>
<comment type="subcellular location">
    <subcellularLocation>
        <location evidence="1">Membrane</location>
        <topology evidence="1">Multi-pass membrane protein</topology>
    </subcellularLocation>
</comment>
<feature type="domain" description="ABC transporter" evidence="11">
    <location>
        <begin position="1301"/>
        <end position="1548"/>
    </location>
</feature>
<dbReference type="InterPro" id="IPR003439">
    <property type="entry name" value="ABC_transporter-like_ATP-bd"/>
</dbReference>
<keyword evidence="3 10" id="KW-0812">Transmembrane</keyword>
<keyword evidence="7 10" id="KW-1133">Transmembrane helix</keyword>
<feature type="transmembrane region" description="Helical" evidence="10">
    <location>
        <begin position="1023"/>
        <end position="1046"/>
    </location>
</feature>
<dbReference type="Pfam" id="PF00664">
    <property type="entry name" value="ABC_membrane"/>
    <property type="match status" value="2"/>
</dbReference>
<keyword evidence="6" id="KW-0067">ATP-binding</keyword>
<feature type="region of interest" description="Disordered" evidence="9">
    <location>
        <begin position="894"/>
        <end position="919"/>
    </location>
</feature>
<reference evidence="13" key="1">
    <citation type="submission" date="2022-07" db="EMBL/GenBank/DDBJ databases">
        <title>Phylogenomic reconstructions and comparative analyses of Kickxellomycotina fungi.</title>
        <authorList>
            <person name="Reynolds N.K."/>
            <person name="Stajich J.E."/>
            <person name="Barry K."/>
            <person name="Grigoriev I.V."/>
            <person name="Crous P."/>
            <person name="Smith M.E."/>
        </authorList>
    </citation>
    <scope>NUCLEOTIDE SEQUENCE</scope>
    <source>
        <strain evidence="13">BCRC 34381</strain>
    </source>
</reference>
<evidence type="ECO:0000256" key="8">
    <source>
        <dbReference type="ARBA" id="ARBA00023136"/>
    </source>
</evidence>
<evidence type="ECO:0008006" key="15">
    <source>
        <dbReference type="Google" id="ProtNLM"/>
    </source>
</evidence>
<keyword evidence="5" id="KW-0547">Nucleotide-binding</keyword>
<dbReference type="Pfam" id="PF00005">
    <property type="entry name" value="ABC_tran"/>
    <property type="match status" value="2"/>
</dbReference>
<dbReference type="CDD" id="cd03250">
    <property type="entry name" value="ABCC_MRP_domain1"/>
    <property type="match status" value="1"/>
</dbReference>
<evidence type="ECO:0000256" key="2">
    <source>
        <dbReference type="ARBA" id="ARBA00022448"/>
    </source>
</evidence>
<dbReference type="FunFam" id="1.20.1560.10:FF:000013">
    <property type="entry name" value="ABC transporter C family member 2"/>
    <property type="match status" value="1"/>
</dbReference>
<dbReference type="SUPFAM" id="SSF52540">
    <property type="entry name" value="P-loop containing nucleoside triphosphate hydrolases"/>
    <property type="match status" value="2"/>
</dbReference>
<feature type="transmembrane region" description="Helical" evidence="10">
    <location>
        <begin position="475"/>
        <end position="491"/>
    </location>
</feature>
<keyword evidence="14" id="KW-1185">Reference proteome</keyword>
<dbReference type="PANTHER" id="PTHR24223">
    <property type="entry name" value="ATP-BINDING CASSETTE SUB-FAMILY C"/>
    <property type="match status" value="1"/>
</dbReference>
<dbReference type="InterPro" id="IPR036640">
    <property type="entry name" value="ABC1_TM_sf"/>
</dbReference>
<feature type="domain" description="ABC transmembrane type-1" evidence="12">
    <location>
        <begin position="331"/>
        <end position="616"/>
    </location>
</feature>
<dbReference type="InterPro" id="IPR050173">
    <property type="entry name" value="ABC_transporter_C-like"/>
</dbReference>
<dbReference type="PROSITE" id="PS50893">
    <property type="entry name" value="ABC_TRANSPORTER_2"/>
    <property type="match status" value="2"/>
</dbReference>
<dbReference type="CDD" id="cd03244">
    <property type="entry name" value="ABCC_MRP_domain2"/>
    <property type="match status" value="1"/>
</dbReference>
<evidence type="ECO:0000256" key="6">
    <source>
        <dbReference type="ARBA" id="ARBA00022840"/>
    </source>
</evidence>
<dbReference type="Gene3D" id="3.40.50.300">
    <property type="entry name" value="P-loop containing nucleotide triphosphate hydrolases"/>
    <property type="match status" value="2"/>
</dbReference>
<dbReference type="GO" id="GO:0140359">
    <property type="term" value="F:ABC-type transporter activity"/>
    <property type="evidence" value="ECO:0007669"/>
    <property type="project" value="InterPro"/>
</dbReference>
<sequence length="1569" mass="170509">MEMRGARWALALQPEGWEHSPVLRSLLVEALWPMLAAVCVRGLSPRVAGHIRNIPPAPVGHAGSDSRAWLGPTLIALFCAQAAIHALLLWTRLTSSDQGALLALAPAIGLLQWLVAMAVASGQLLTYLRSIRHRHYGLFSHGVLAFVVASLCASMVQAYFALFVPSQWRTPIVGRGVSRETLLLQARLALNAAAACVLLTAPRLPRTIAVATPPETPGELERLLGSAADVHYTEPRPRQLSSDPKARRPSPEIGDSILQNALFCWVGDRIALGRKQRQLQLDDLYEPPDRYSLQVSWRRFCSRSRRSGGLATNMAATLMPEILWQLVLNPLCVALEYTQPLLMQCLLRFIGTYNSDPSVGLRYGLFLAFCLLVASLAATAVQQQQDWSARTLLMHNRNILVAMVTQKILRKRARCAGGVGQGAGSDSSLSEGRTYSVLTTDIRRMANMIKVVRAVILVPCQLALGAWYLYRLLGIAGVLGMLMLVIVMSLTRRLISQAKQIEAAAGVLNDRRVTAISEVLQGITSIKLLGLGSRFVGIIGDRRSEQLSMLWQRAQVQALISMVTVGSLPFVSFAAFAVYGLGHGLDAETIFTAIAVFKIIQRSMDMIPTVVANSTSFYVSFRRIEAYLGQPEVQPLESRVDADAEPEALGFDGARLVWSPAGAQQRATTGEAPFVLGSLSMRFPRGQLTVIGGPTGSGKSALLSALIGEMELVQGKILVPTTTAEDNCLGRPASGCVLRDIAYVPQEPWLRNATIRDNILFGEPLDRERYDSVLRMCALGPDLDVLLAGDLTEIGERGITLSGGQRQRVGLARAVYSRRRILLIDDCLSAVDAQTGRHILHSCLLSRGSLMAGRTCLLATHHMAMCLPHSDFVVVMWHGRVAFQGTPGDALADPEKSGIGRLRASPTRDAVDPGSDTSDIPLAARISQRASATTLADEDARERGKIIKDEARQEGLIKLEAWRIYFAPSGGWWFVASCLVCVMTTQALAMYKDYYLAGDLRRTGAHGMGPASRLFAGSAVRTLAVYLGLGILSAAVSSLALLWLYAGSLRSSQSLHSRLLESIVSARLRFLDTTPVGRIMARFTNDMQAADDDIMANMNSAMRSLVALTTTLVVISSMVPLFAVAGVLVLAAYAHFAWQFMHAQRDGRRLEGAAFAPIISLYSEMIPGGDSIRAFGMEAAFMDEMKKRYDVYFSADFTRRSVSRWVRIRIGIVSSLVSFATALLILANISAMSSGLAGFFLIYAISFWAESNVAVVKYTDLEISLSCVERMHQYIDIDHEAPSATAADSMLPPGWPQKGTLEVSGLFAGYTEDVPVLHNLTFAIRHGEKVGVVGRTGAGKSTLAQALLRLIEAAAGRIELDGVDIAGVGLERMRQGVAIVPQEPVLFNGTVRFNLDPLGDHPDTLMLDALMLDALRRTLLLRGPPGGDDSASVAAFGSLDDAVTENGRSLSLGQRQLVALARALVRRSRLVIMDEATASVDFATDAGVQQAIRGAEFADSTLICIAHRLRTVIDYDRIMVLDEGQIVEFDTPARLLRRDGGLFRRMCEASGELALLERLARCQPKSLRP</sequence>
<feature type="transmembrane region" description="Helical" evidence="10">
    <location>
        <begin position="971"/>
        <end position="991"/>
    </location>
</feature>
<dbReference type="InterPro" id="IPR017871">
    <property type="entry name" value="ABC_transporter-like_CS"/>
</dbReference>
<feature type="transmembrane region" description="Helical" evidence="10">
    <location>
        <begin position="69"/>
        <end position="90"/>
    </location>
</feature>
<feature type="transmembrane region" description="Helical" evidence="10">
    <location>
        <begin position="363"/>
        <end position="381"/>
    </location>
</feature>
<dbReference type="PROSITE" id="PS00211">
    <property type="entry name" value="ABC_TRANSPORTER_1"/>
    <property type="match status" value="2"/>
</dbReference>
<evidence type="ECO:0000313" key="13">
    <source>
        <dbReference type="EMBL" id="KAJ1731156.1"/>
    </source>
</evidence>
<dbReference type="PROSITE" id="PS50929">
    <property type="entry name" value="ABC_TM1F"/>
    <property type="match status" value="2"/>
</dbReference>
<dbReference type="GO" id="GO:0016887">
    <property type="term" value="F:ATP hydrolysis activity"/>
    <property type="evidence" value="ECO:0007669"/>
    <property type="project" value="InterPro"/>
</dbReference>